<evidence type="ECO:0000259" key="11">
    <source>
        <dbReference type="Pfam" id="PF07730"/>
    </source>
</evidence>
<dbReference type="GO" id="GO:0016301">
    <property type="term" value="F:kinase activity"/>
    <property type="evidence" value="ECO:0007669"/>
    <property type="project" value="UniProtKB-KW"/>
</dbReference>
<feature type="compositionally biased region" description="Gly residues" evidence="9">
    <location>
        <begin position="384"/>
        <end position="393"/>
    </location>
</feature>
<feature type="domain" description="Histidine kinase/HSP90-like ATPase" evidence="10">
    <location>
        <begin position="317"/>
        <end position="430"/>
    </location>
</feature>
<feature type="region of interest" description="Disordered" evidence="9">
    <location>
        <begin position="350"/>
        <end position="393"/>
    </location>
</feature>
<evidence type="ECO:0000256" key="2">
    <source>
        <dbReference type="ARBA" id="ARBA00012438"/>
    </source>
</evidence>
<dbReference type="InterPro" id="IPR011712">
    <property type="entry name" value="Sig_transdc_His_kin_sub3_dim/P"/>
</dbReference>
<organism evidence="13 14">
    <name type="scientific">Actinomadura gamaensis</name>
    <dbReference type="NCBI Taxonomy" id="1763541"/>
    <lineage>
        <taxon>Bacteria</taxon>
        <taxon>Bacillati</taxon>
        <taxon>Actinomycetota</taxon>
        <taxon>Actinomycetes</taxon>
        <taxon>Streptosporangiales</taxon>
        <taxon>Thermomonosporaceae</taxon>
        <taxon>Actinomadura</taxon>
    </lineage>
</organism>
<evidence type="ECO:0000256" key="5">
    <source>
        <dbReference type="ARBA" id="ARBA00022741"/>
    </source>
</evidence>
<evidence type="ECO:0000256" key="7">
    <source>
        <dbReference type="ARBA" id="ARBA00022840"/>
    </source>
</evidence>
<dbReference type="Proteomes" id="UP001595872">
    <property type="component" value="Unassembled WGS sequence"/>
</dbReference>
<evidence type="ECO:0000256" key="6">
    <source>
        <dbReference type="ARBA" id="ARBA00022777"/>
    </source>
</evidence>
<accession>A0ABV9U096</accession>
<name>A0ABV9U096_9ACTN</name>
<evidence type="ECO:0000256" key="9">
    <source>
        <dbReference type="SAM" id="MobiDB-lite"/>
    </source>
</evidence>
<evidence type="ECO:0000259" key="10">
    <source>
        <dbReference type="Pfam" id="PF02518"/>
    </source>
</evidence>
<dbReference type="PANTHER" id="PTHR24421">
    <property type="entry name" value="NITRATE/NITRITE SENSOR PROTEIN NARX-RELATED"/>
    <property type="match status" value="1"/>
</dbReference>
<dbReference type="Gene3D" id="3.30.565.10">
    <property type="entry name" value="Histidine kinase-like ATPase, C-terminal domain"/>
    <property type="match status" value="1"/>
</dbReference>
<evidence type="ECO:0000256" key="8">
    <source>
        <dbReference type="ARBA" id="ARBA00023012"/>
    </source>
</evidence>
<evidence type="ECO:0000313" key="13">
    <source>
        <dbReference type="EMBL" id="MFC4909221.1"/>
    </source>
</evidence>
<feature type="domain" description="DUF7134" evidence="12">
    <location>
        <begin position="34"/>
        <end position="178"/>
    </location>
</feature>
<comment type="catalytic activity">
    <reaction evidence="1">
        <text>ATP + protein L-histidine = ADP + protein N-phospho-L-histidine.</text>
        <dbReference type="EC" id="2.7.13.3"/>
    </reaction>
</comment>
<dbReference type="RefSeq" id="WP_378256568.1">
    <property type="nucleotide sequence ID" value="NZ_JBHSIT010000005.1"/>
</dbReference>
<protein>
    <recommendedName>
        <fullName evidence="2">histidine kinase</fullName>
        <ecNumber evidence="2">2.7.13.3</ecNumber>
    </recommendedName>
</protein>
<feature type="domain" description="Signal transduction histidine kinase subgroup 3 dimerisation and phosphoacceptor" evidence="11">
    <location>
        <begin position="206"/>
        <end position="271"/>
    </location>
</feature>
<dbReference type="PANTHER" id="PTHR24421:SF10">
    <property type="entry name" value="NITRATE_NITRITE SENSOR PROTEIN NARQ"/>
    <property type="match status" value="1"/>
</dbReference>
<keyword evidence="8" id="KW-0902">Two-component regulatory system</keyword>
<dbReference type="InterPro" id="IPR050482">
    <property type="entry name" value="Sensor_HK_TwoCompSys"/>
</dbReference>
<dbReference type="EMBL" id="JBHSIT010000005">
    <property type="protein sequence ID" value="MFC4909221.1"/>
    <property type="molecule type" value="Genomic_DNA"/>
</dbReference>
<evidence type="ECO:0000256" key="4">
    <source>
        <dbReference type="ARBA" id="ARBA00022679"/>
    </source>
</evidence>
<dbReference type="CDD" id="cd16917">
    <property type="entry name" value="HATPase_UhpB-NarQ-NarX-like"/>
    <property type="match status" value="1"/>
</dbReference>
<keyword evidence="14" id="KW-1185">Reference proteome</keyword>
<evidence type="ECO:0000256" key="1">
    <source>
        <dbReference type="ARBA" id="ARBA00000085"/>
    </source>
</evidence>
<keyword evidence="6 13" id="KW-0418">Kinase</keyword>
<dbReference type="InterPro" id="IPR036890">
    <property type="entry name" value="HATPase_C_sf"/>
</dbReference>
<dbReference type="EC" id="2.7.13.3" evidence="2"/>
<sequence length="434" mass="45802">MDGAEDRGAVFRAAVFRDGVARRLRGEVTLPPPVLDAAVCVAAALANVYRIGTGTPGPGGRNADAWAFGLGVAMAACLIVRRRWPALVLGLVSAQWLLYHVRDYPGGAPAVPVWVALYSVAVARRRRVGLVLAGALILSDAAGRLRHSAGEPFDSVLDGSTVVFAAMLLLGDAVRSRRARRAEYEGRLAALAERREHETAQRVAEERIRIARELHDVSAHTITVIGVQSSVAAELLDDDPPRAREALLAVRHATSEALRELHATVRVLREEGDAEGTAPAPGLSDLPRLVRTYGNAGPRIELRTEGDAHALPRLVELTAYRIVQEALANALRHGAPNTVEVTVRYGDGGLDLEIRDDGRGAPPPQPAPDASNGTAAPSEPGASGRIGMGVGGGHGLRGMAERVGGLGGRFEAGRLDSAGRGFRVRAWLPDGGPE</sequence>
<dbReference type="Gene3D" id="1.20.5.1930">
    <property type="match status" value="1"/>
</dbReference>
<dbReference type="InterPro" id="IPR003594">
    <property type="entry name" value="HATPase_dom"/>
</dbReference>
<comment type="caution">
    <text evidence="13">The sequence shown here is derived from an EMBL/GenBank/DDBJ whole genome shotgun (WGS) entry which is preliminary data.</text>
</comment>
<keyword evidence="4" id="KW-0808">Transferase</keyword>
<gene>
    <name evidence="13" type="ORF">ACFPCY_18005</name>
</gene>
<dbReference type="InterPro" id="IPR055558">
    <property type="entry name" value="DUF7134"/>
</dbReference>
<keyword evidence="3" id="KW-0597">Phosphoprotein</keyword>
<dbReference type="Pfam" id="PF07730">
    <property type="entry name" value="HisKA_3"/>
    <property type="match status" value="1"/>
</dbReference>
<keyword evidence="5" id="KW-0547">Nucleotide-binding</keyword>
<proteinExistence type="predicted"/>
<evidence type="ECO:0000313" key="14">
    <source>
        <dbReference type="Proteomes" id="UP001595872"/>
    </source>
</evidence>
<dbReference type="Pfam" id="PF02518">
    <property type="entry name" value="HATPase_c"/>
    <property type="match status" value="1"/>
</dbReference>
<evidence type="ECO:0000256" key="3">
    <source>
        <dbReference type="ARBA" id="ARBA00022553"/>
    </source>
</evidence>
<dbReference type="Pfam" id="PF23539">
    <property type="entry name" value="DUF7134"/>
    <property type="match status" value="1"/>
</dbReference>
<reference evidence="14" key="1">
    <citation type="journal article" date="2019" name="Int. J. Syst. Evol. Microbiol.">
        <title>The Global Catalogue of Microorganisms (GCM) 10K type strain sequencing project: providing services to taxonomists for standard genome sequencing and annotation.</title>
        <authorList>
            <consortium name="The Broad Institute Genomics Platform"/>
            <consortium name="The Broad Institute Genome Sequencing Center for Infectious Disease"/>
            <person name="Wu L."/>
            <person name="Ma J."/>
        </authorList>
    </citation>
    <scope>NUCLEOTIDE SEQUENCE [LARGE SCALE GENOMIC DNA]</scope>
    <source>
        <strain evidence="14">KLKA75</strain>
    </source>
</reference>
<keyword evidence="7" id="KW-0067">ATP-binding</keyword>
<evidence type="ECO:0000259" key="12">
    <source>
        <dbReference type="Pfam" id="PF23539"/>
    </source>
</evidence>
<dbReference type="SUPFAM" id="SSF55874">
    <property type="entry name" value="ATPase domain of HSP90 chaperone/DNA topoisomerase II/histidine kinase"/>
    <property type="match status" value="1"/>
</dbReference>